<feature type="transmembrane region" description="Helical" evidence="5">
    <location>
        <begin position="252"/>
        <end position="270"/>
    </location>
</feature>
<feature type="compositionally biased region" description="Basic and acidic residues" evidence="6">
    <location>
        <begin position="371"/>
        <end position="393"/>
    </location>
</feature>
<evidence type="ECO:0000256" key="2">
    <source>
        <dbReference type="ARBA" id="ARBA00022692"/>
    </source>
</evidence>
<feature type="transmembrane region" description="Helical" evidence="5">
    <location>
        <begin position="223"/>
        <end position="240"/>
    </location>
</feature>
<dbReference type="Proteomes" id="UP000283946">
    <property type="component" value="Chromosome"/>
</dbReference>
<organism evidence="7 8">
    <name type="scientific">Rathayibacter iranicus</name>
    <dbReference type="NCBI Taxonomy" id="59737"/>
    <lineage>
        <taxon>Bacteria</taxon>
        <taxon>Bacillati</taxon>
        <taxon>Actinomycetota</taxon>
        <taxon>Actinomycetes</taxon>
        <taxon>Micrococcales</taxon>
        <taxon>Microbacteriaceae</taxon>
        <taxon>Rathayibacter</taxon>
    </lineage>
</organism>
<reference evidence="7 8" key="1">
    <citation type="submission" date="2018-03" db="EMBL/GenBank/DDBJ databases">
        <title>Bacteriophage NCPPB3778 and a type I-E CRISPR drive the evolution of the US Biological Select Agent, Rathayibacter toxicus.</title>
        <authorList>
            <person name="Davis E.W.II."/>
            <person name="Tabima J.F."/>
            <person name="Weisberg A.J."/>
            <person name="Dantas Lopes L."/>
            <person name="Wiseman M.S."/>
            <person name="Wiseman M.S."/>
            <person name="Pupko T."/>
            <person name="Belcher M.S."/>
            <person name="Sechler A.J."/>
            <person name="Tancos M.A."/>
            <person name="Schroeder B.K."/>
            <person name="Murray T.D."/>
            <person name="Luster D.G."/>
            <person name="Schneider W.L."/>
            <person name="Rogers E."/>
            <person name="Andreote F.D."/>
            <person name="Grunwald N.J."/>
            <person name="Putnam M.L."/>
            <person name="Chang J.H."/>
        </authorList>
    </citation>
    <scope>NUCLEOTIDE SEQUENCE [LARGE SCALE GENOMIC DNA]</scope>
    <source>
        <strain evidence="7 8">NCCPB 2253</strain>
    </source>
</reference>
<protein>
    <recommendedName>
        <fullName evidence="5">Probable membrane transporter protein</fullName>
    </recommendedName>
</protein>
<dbReference type="PANTHER" id="PTHR31154:SF4">
    <property type="entry name" value="MEMBRANE TRANSPORTER PROTEIN"/>
    <property type="match status" value="1"/>
</dbReference>
<sequence length="393" mass="42159">MSAHRPRRIPRVILVNGLLALVVWSIWSVFFGPRYADLLGEHWPVALTMAFGSLVGGGTSEGGGAIAFPVLTKLLAVPADTARTFSFAIQSIGMTAASLSILLCRIPIERRVLGWGAVPGVAGVLVSTTLIAPLIPLPVVRVLFTMLLVSLAVALILQLRSRTYRRHLEIPVWGARERMLVAAVGLAGGLLSGVAGVGENTVMFVLLVLLFRVSEKITTPTTVVLMTIVSIAAFLSHVFLVQDFEGVVVEYWIVAAPVVALGAPLGAYLCTLMSPTTVRGVLIVLIAAELVSTVVFVPFTPVLALVSAASLAVLCTWFAVLLRSERYARSGGSESVFVTEVERADRALSSPPVASPPRLRTRGSAEQLRPQADRQRIPHERDDVDDRVRDHQG</sequence>
<feature type="transmembrane region" description="Helical" evidence="5">
    <location>
        <begin position="302"/>
        <end position="322"/>
    </location>
</feature>
<evidence type="ECO:0000256" key="3">
    <source>
        <dbReference type="ARBA" id="ARBA00022989"/>
    </source>
</evidence>
<evidence type="ECO:0000256" key="6">
    <source>
        <dbReference type="SAM" id="MobiDB-lite"/>
    </source>
</evidence>
<feature type="transmembrane region" description="Helical" evidence="5">
    <location>
        <begin position="179"/>
        <end position="211"/>
    </location>
</feature>
<dbReference type="PANTHER" id="PTHR31154">
    <property type="entry name" value="MEMBRANE TRANSPORTER PROTEIN"/>
    <property type="match status" value="1"/>
</dbReference>
<feature type="transmembrane region" description="Helical" evidence="5">
    <location>
        <begin position="84"/>
        <end position="108"/>
    </location>
</feature>
<dbReference type="EMBL" id="CP028130">
    <property type="protein sequence ID" value="AZZ55667.1"/>
    <property type="molecule type" value="Genomic_DNA"/>
</dbReference>
<keyword evidence="4 5" id="KW-0472">Membrane</keyword>
<dbReference type="InterPro" id="IPR002781">
    <property type="entry name" value="TM_pro_TauE-like"/>
</dbReference>
<keyword evidence="5" id="KW-1003">Cell membrane</keyword>
<evidence type="ECO:0000256" key="1">
    <source>
        <dbReference type="ARBA" id="ARBA00004141"/>
    </source>
</evidence>
<dbReference type="AlphaFoldDB" id="A0AAD1ACE3"/>
<keyword evidence="3 5" id="KW-1133">Transmembrane helix</keyword>
<dbReference type="GO" id="GO:0005886">
    <property type="term" value="C:plasma membrane"/>
    <property type="evidence" value="ECO:0007669"/>
    <property type="project" value="UniProtKB-SubCell"/>
</dbReference>
<evidence type="ECO:0000313" key="7">
    <source>
        <dbReference type="EMBL" id="AZZ55667.1"/>
    </source>
</evidence>
<dbReference type="KEGG" id="ria:C7V51_07045"/>
<accession>A0AAD1ACE3</accession>
<feature type="transmembrane region" description="Helical" evidence="5">
    <location>
        <begin position="114"/>
        <end position="135"/>
    </location>
</feature>
<dbReference type="RefSeq" id="WP_104264325.1">
    <property type="nucleotide sequence ID" value="NZ_CP028130.1"/>
</dbReference>
<evidence type="ECO:0000313" key="8">
    <source>
        <dbReference type="Proteomes" id="UP000283946"/>
    </source>
</evidence>
<name>A0AAD1ACE3_9MICO</name>
<evidence type="ECO:0000256" key="5">
    <source>
        <dbReference type="RuleBase" id="RU363041"/>
    </source>
</evidence>
<dbReference type="Pfam" id="PF01925">
    <property type="entry name" value="TauE"/>
    <property type="match status" value="1"/>
</dbReference>
<gene>
    <name evidence="7" type="ORF">C7V51_07045</name>
</gene>
<comment type="similarity">
    <text evidence="5">Belongs to the 4-toluene sulfonate uptake permease (TSUP) (TC 2.A.102) family.</text>
</comment>
<keyword evidence="2 5" id="KW-0812">Transmembrane</keyword>
<feature type="region of interest" description="Disordered" evidence="6">
    <location>
        <begin position="346"/>
        <end position="393"/>
    </location>
</feature>
<comment type="subcellular location">
    <subcellularLocation>
        <location evidence="5">Cell membrane</location>
        <topology evidence="5">Multi-pass membrane protein</topology>
    </subcellularLocation>
    <subcellularLocation>
        <location evidence="1">Membrane</location>
        <topology evidence="1">Multi-pass membrane protein</topology>
    </subcellularLocation>
</comment>
<feature type="transmembrane region" description="Helical" evidence="5">
    <location>
        <begin position="142"/>
        <end position="159"/>
    </location>
</feature>
<feature type="transmembrane region" description="Helical" evidence="5">
    <location>
        <begin position="12"/>
        <end position="30"/>
    </location>
</feature>
<evidence type="ECO:0000256" key="4">
    <source>
        <dbReference type="ARBA" id="ARBA00023136"/>
    </source>
</evidence>
<proteinExistence type="inferred from homology"/>